<evidence type="ECO:0000313" key="1">
    <source>
        <dbReference type="EMBL" id="GHF40872.1"/>
    </source>
</evidence>
<sequence length="190" mass="20901">MYGKLKATRRFFTITLGLTLTLSLTGTGCSKVNSLGYDPVEMSPDQARQKTKEISSQIFDLISMRNGQTTPTGPGVSTCPEDPKSLFIVRHSWSVYGVSMEELSRGFENLKARLPKHGWKITEDGPDGSKARTPHILADLTQERFSANIKLIDSSKDRNTASGKGDSGIWVMLVSACFKAPPGVDLKREY</sequence>
<accession>A0A919ECG6</accession>
<comment type="caution">
    <text evidence="1">The sequence shown here is derived from an EMBL/GenBank/DDBJ whole genome shotgun (WGS) entry which is preliminary data.</text>
</comment>
<dbReference type="EMBL" id="BNBD01000003">
    <property type="protein sequence ID" value="GHF40872.1"/>
    <property type="molecule type" value="Genomic_DNA"/>
</dbReference>
<reference evidence="1" key="1">
    <citation type="journal article" date="2014" name="Int. J. Syst. Evol. Microbiol.">
        <title>Complete genome sequence of Corynebacterium casei LMG S-19264T (=DSM 44701T), isolated from a smear-ripened cheese.</title>
        <authorList>
            <consortium name="US DOE Joint Genome Institute (JGI-PGF)"/>
            <person name="Walter F."/>
            <person name="Albersmeier A."/>
            <person name="Kalinowski J."/>
            <person name="Ruckert C."/>
        </authorList>
    </citation>
    <scope>NUCLEOTIDE SEQUENCE</scope>
    <source>
        <strain evidence="1">JCM 4059</strain>
    </source>
</reference>
<organism evidence="1 2">
    <name type="scientific">Streptomyces mashuensis</name>
    <dbReference type="NCBI Taxonomy" id="33904"/>
    <lineage>
        <taxon>Bacteria</taxon>
        <taxon>Bacillati</taxon>
        <taxon>Actinomycetota</taxon>
        <taxon>Actinomycetes</taxon>
        <taxon>Kitasatosporales</taxon>
        <taxon>Streptomycetaceae</taxon>
        <taxon>Streptomyces</taxon>
    </lineage>
</organism>
<reference evidence="1" key="2">
    <citation type="submission" date="2020-09" db="EMBL/GenBank/DDBJ databases">
        <authorList>
            <person name="Sun Q."/>
            <person name="Ohkuma M."/>
        </authorList>
    </citation>
    <scope>NUCLEOTIDE SEQUENCE</scope>
    <source>
        <strain evidence="1">JCM 4059</strain>
    </source>
</reference>
<evidence type="ECO:0008006" key="3">
    <source>
        <dbReference type="Google" id="ProtNLM"/>
    </source>
</evidence>
<evidence type="ECO:0000313" key="2">
    <source>
        <dbReference type="Proteomes" id="UP000638313"/>
    </source>
</evidence>
<proteinExistence type="predicted"/>
<keyword evidence="2" id="KW-1185">Reference proteome</keyword>
<dbReference type="PROSITE" id="PS51257">
    <property type="entry name" value="PROKAR_LIPOPROTEIN"/>
    <property type="match status" value="1"/>
</dbReference>
<gene>
    <name evidence="1" type="ORF">GCM10010218_22860</name>
</gene>
<dbReference type="RefSeq" id="WP_190129376.1">
    <property type="nucleotide sequence ID" value="NZ_BNBD01000003.1"/>
</dbReference>
<name>A0A919ECG6_9ACTN</name>
<dbReference type="Proteomes" id="UP000638313">
    <property type="component" value="Unassembled WGS sequence"/>
</dbReference>
<dbReference type="AlphaFoldDB" id="A0A919ECG6"/>
<protein>
    <recommendedName>
        <fullName evidence="3">Lipoprotein</fullName>
    </recommendedName>
</protein>